<protein>
    <recommendedName>
        <fullName evidence="1">F-box domain-containing protein</fullName>
    </recommendedName>
</protein>
<accession>A0A9P3G4P7</accession>
<dbReference type="OrthoDB" id="2804729at2759"/>
<feature type="domain" description="F-box" evidence="1">
    <location>
        <begin position="36"/>
        <end position="67"/>
    </location>
</feature>
<keyword evidence="3" id="KW-1185">Reference proteome</keyword>
<organism evidence="2 3">
    <name type="scientific">Phanerochaete sordida</name>
    <dbReference type="NCBI Taxonomy" id="48140"/>
    <lineage>
        <taxon>Eukaryota</taxon>
        <taxon>Fungi</taxon>
        <taxon>Dikarya</taxon>
        <taxon>Basidiomycota</taxon>
        <taxon>Agaricomycotina</taxon>
        <taxon>Agaricomycetes</taxon>
        <taxon>Polyporales</taxon>
        <taxon>Phanerochaetaceae</taxon>
        <taxon>Phanerochaete</taxon>
    </lineage>
</organism>
<evidence type="ECO:0000313" key="2">
    <source>
        <dbReference type="EMBL" id="GJE88238.1"/>
    </source>
</evidence>
<reference evidence="2 3" key="1">
    <citation type="submission" date="2021-08" db="EMBL/GenBank/DDBJ databases">
        <title>Draft Genome Sequence of Phanerochaete sordida strain YK-624.</title>
        <authorList>
            <person name="Mori T."/>
            <person name="Dohra H."/>
            <person name="Suzuki T."/>
            <person name="Kawagishi H."/>
            <person name="Hirai H."/>
        </authorList>
    </citation>
    <scope>NUCLEOTIDE SEQUENCE [LARGE SCALE GENOMIC DNA]</scope>
    <source>
        <strain evidence="2 3">YK-624</strain>
    </source>
</reference>
<dbReference type="Proteomes" id="UP000703269">
    <property type="component" value="Unassembled WGS sequence"/>
</dbReference>
<gene>
    <name evidence="2" type="ORF">PsYK624_043210</name>
</gene>
<evidence type="ECO:0000259" key="1">
    <source>
        <dbReference type="Pfam" id="PF00646"/>
    </source>
</evidence>
<dbReference type="CDD" id="cd09917">
    <property type="entry name" value="F-box_SF"/>
    <property type="match status" value="1"/>
</dbReference>
<dbReference type="EMBL" id="BPQB01000008">
    <property type="protein sequence ID" value="GJE88238.1"/>
    <property type="molecule type" value="Genomic_DNA"/>
</dbReference>
<evidence type="ECO:0000313" key="3">
    <source>
        <dbReference type="Proteomes" id="UP000703269"/>
    </source>
</evidence>
<proteinExistence type="predicted"/>
<name>A0A9P3G4P7_9APHY</name>
<dbReference type="InterPro" id="IPR001810">
    <property type="entry name" value="F-box_dom"/>
</dbReference>
<dbReference type="Pfam" id="PF00646">
    <property type="entry name" value="F-box"/>
    <property type="match status" value="1"/>
</dbReference>
<comment type="caution">
    <text evidence="2">The sequence shown here is derived from an EMBL/GenBank/DDBJ whole genome shotgun (WGS) entry which is preliminary data.</text>
</comment>
<sequence>MTSSAQHDTSRFALVRRTSTLQSLKYALTGQEPVMKLNYDVLERVMHFMGPWDILQMMQTSRTLRRLGIPVLVRYVYIVGPAYSDHLTMCFDLYRAHLFRDLGRLSWITHLIVPFTMVDDRPEVNIYRYPWRYRFTPWLQQIINLQFLDLTMNGEELSDTLHDWILSQKHLMSLKFREIAPCPRRVYAVLARLGPQLDVLHLDQPHMYQSEVIDPLPLLQAAPYVGSLTGLLVEAHGLHAGPTVPHSGAPFAKVETLIWTSTAPVETAALARAFPALKRLSLEIPSLKWTSETLDADRPPANVLDARIANARSPYMWPALEKLTGDLLSLWVLALRCPVAAIDTEINGDRAARVGVKMGHVVALLNDTAAPRLALVVRHAHVMQFGALFAFPTLRHLDVKVGVYVRADFIDLLEKAVNELVISNLLTLSIGVKPMRTFYPRILYPFPGRGHRLAARLLAKMPDVEELTINLWPKFKEYKWKRPEPKPKTK</sequence>
<dbReference type="AlphaFoldDB" id="A0A9P3G4P7"/>